<organism evidence="1 2">
    <name type="scientific">Characodon lateralis</name>
    <dbReference type="NCBI Taxonomy" id="208331"/>
    <lineage>
        <taxon>Eukaryota</taxon>
        <taxon>Metazoa</taxon>
        <taxon>Chordata</taxon>
        <taxon>Craniata</taxon>
        <taxon>Vertebrata</taxon>
        <taxon>Euteleostomi</taxon>
        <taxon>Actinopterygii</taxon>
        <taxon>Neopterygii</taxon>
        <taxon>Teleostei</taxon>
        <taxon>Neoteleostei</taxon>
        <taxon>Acanthomorphata</taxon>
        <taxon>Ovalentaria</taxon>
        <taxon>Atherinomorphae</taxon>
        <taxon>Cyprinodontiformes</taxon>
        <taxon>Goodeidae</taxon>
        <taxon>Characodon</taxon>
    </lineage>
</organism>
<protein>
    <submittedName>
        <fullName evidence="1">Uncharacterized protein</fullName>
    </submittedName>
</protein>
<sequence>MLLLCHVLSWKLFDKKTFSLRCKDCFFKDMPDSSHAACFGLHARSRMKANHLNLGLEEDLNLFLGLMCHLEAVISVPKSLAVETCSSCIYLDMSPHRRFPSPGVRTLIFVLTAVKPQSICLNNIN</sequence>
<dbReference type="Proteomes" id="UP001352852">
    <property type="component" value="Unassembled WGS sequence"/>
</dbReference>
<comment type="caution">
    <text evidence="1">The sequence shown here is derived from an EMBL/GenBank/DDBJ whole genome shotgun (WGS) entry which is preliminary data.</text>
</comment>
<gene>
    <name evidence="1" type="ORF">CHARACLAT_013959</name>
</gene>
<evidence type="ECO:0000313" key="2">
    <source>
        <dbReference type="Proteomes" id="UP001352852"/>
    </source>
</evidence>
<reference evidence="1 2" key="1">
    <citation type="submission" date="2021-06" db="EMBL/GenBank/DDBJ databases">
        <authorList>
            <person name="Palmer J.M."/>
        </authorList>
    </citation>
    <scope>NUCLEOTIDE SEQUENCE [LARGE SCALE GENOMIC DNA]</scope>
    <source>
        <strain evidence="1 2">CL_MEX2019</strain>
        <tissue evidence="1">Muscle</tissue>
    </source>
</reference>
<evidence type="ECO:0000313" key="1">
    <source>
        <dbReference type="EMBL" id="MED6283917.1"/>
    </source>
</evidence>
<proteinExistence type="predicted"/>
<dbReference type="EMBL" id="JAHUTJ010050211">
    <property type="protein sequence ID" value="MED6283917.1"/>
    <property type="molecule type" value="Genomic_DNA"/>
</dbReference>
<name>A0ABU7E9I2_9TELE</name>
<accession>A0ABU7E9I2</accession>
<keyword evidence="2" id="KW-1185">Reference proteome</keyword>